<gene>
    <name evidence="1" type="ORF">M9H77_29419</name>
</gene>
<sequence length="103" mass="11822">MSRGLHCAWLVPRTRASSERHACRFTLDLDLVNRGRSTVGGLGPRRGYFLASWVRRSSPARRMRWFMKNRMFVQCALGFKQVLTTGCRNLCPMTPFKVLDSVS</sequence>
<dbReference type="EMBL" id="CM044707">
    <property type="protein sequence ID" value="KAI5652232.1"/>
    <property type="molecule type" value="Genomic_DNA"/>
</dbReference>
<protein>
    <submittedName>
        <fullName evidence="1">Uncharacterized protein</fullName>
    </submittedName>
</protein>
<organism evidence="1 2">
    <name type="scientific">Catharanthus roseus</name>
    <name type="common">Madagascar periwinkle</name>
    <name type="synonym">Vinca rosea</name>
    <dbReference type="NCBI Taxonomy" id="4058"/>
    <lineage>
        <taxon>Eukaryota</taxon>
        <taxon>Viridiplantae</taxon>
        <taxon>Streptophyta</taxon>
        <taxon>Embryophyta</taxon>
        <taxon>Tracheophyta</taxon>
        <taxon>Spermatophyta</taxon>
        <taxon>Magnoliopsida</taxon>
        <taxon>eudicotyledons</taxon>
        <taxon>Gunneridae</taxon>
        <taxon>Pentapetalae</taxon>
        <taxon>asterids</taxon>
        <taxon>lamiids</taxon>
        <taxon>Gentianales</taxon>
        <taxon>Apocynaceae</taxon>
        <taxon>Rauvolfioideae</taxon>
        <taxon>Vinceae</taxon>
        <taxon>Catharanthinae</taxon>
        <taxon>Catharanthus</taxon>
    </lineage>
</organism>
<proteinExistence type="predicted"/>
<evidence type="ECO:0000313" key="2">
    <source>
        <dbReference type="Proteomes" id="UP001060085"/>
    </source>
</evidence>
<evidence type="ECO:0000313" key="1">
    <source>
        <dbReference type="EMBL" id="KAI5652232.1"/>
    </source>
</evidence>
<name>A0ACB9ZWY6_CATRO</name>
<dbReference type="Proteomes" id="UP001060085">
    <property type="component" value="Linkage Group LG07"/>
</dbReference>
<comment type="caution">
    <text evidence="1">The sequence shown here is derived from an EMBL/GenBank/DDBJ whole genome shotgun (WGS) entry which is preliminary data.</text>
</comment>
<keyword evidence="2" id="KW-1185">Reference proteome</keyword>
<reference evidence="2" key="1">
    <citation type="journal article" date="2023" name="Nat. Plants">
        <title>Single-cell RNA sequencing provides a high-resolution roadmap for understanding the multicellular compartmentation of specialized metabolism.</title>
        <authorList>
            <person name="Sun S."/>
            <person name="Shen X."/>
            <person name="Li Y."/>
            <person name="Li Y."/>
            <person name="Wang S."/>
            <person name="Li R."/>
            <person name="Zhang H."/>
            <person name="Shen G."/>
            <person name="Guo B."/>
            <person name="Wei J."/>
            <person name="Xu J."/>
            <person name="St-Pierre B."/>
            <person name="Chen S."/>
            <person name="Sun C."/>
        </authorList>
    </citation>
    <scope>NUCLEOTIDE SEQUENCE [LARGE SCALE GENOMIC DNA]</scope>
</reference>
<accession>A0ACB9ZWY6</accession>